<feature type="region of interest" description="Disordered" evidence="1">
    <location>
        <begin position="86"/>
        <end position="144"/>
    </location>
</feature>
<accession>A0A2M8LXG0</accession>
<dbReference type="Proteomes" id="UP000230407">
    <property type="component" value="Unassembled WGS sequence"/>
</dbReference>
<evidence type="ECO:0000256" key="1">
    <source>
        <dbReference type="SAM" id="MobiDB-lite"/>
    </source>
</evidence>
<gene>
    <name evidence="3" type="ORF">CUT44_16575</name>
</gene>
<feature type="compositionally biased region" description="Basic and acidic residues" evidence="1">
    <location>
        <begin position="60"/>
        <end position="69"/>
    </location>
</feature>
<feature type="compositionally biased region" description="Low complexity" evidence="1">
    <location>
        <begin position="112"/>
        <end position="128"/>
    </location>
</feature>
<keyword evidence="2" id="KW-0812">Transmembrane</keyword>
<organism evidence="3 4">
    <name type="scientific">Streptomyces carminius</name>
    <dbReference type="NCBI Taxonomy" id="2665496"/>
    <lineage>
        <taxon>Bacteria</taxon>
        <taxon>Bacillati</taxon>
        <taxon>Actinomycetota</taxon>
        <taxon>Actinomycetes</taxon>
        <taxon>Kitasatosporales</taxon>
        <taxon>Streptomycetaceae</taxon>
        <taxon>Streptomyces</taxon>
    </lineage>
</organism>
<sequence>MTRRSTVPSAVPSSPAGCAQPAGDVPGGAAGVLLAAVALLLGVLASAAAAVPGGGPHAASRTDVRHSADEPCPAGCEGVPLLHRGTTAERQAVPPGGTAVPVRAAYPPPPRAGTRAYAAVPGAAGPGPDTVRHRGRAPPPPPGT</sequence>
<feature type="compositionally biased region" description="Low complexity" evidence="1">
    <location>
        <begin position="7"/>
        <end position="23"/>
    </location>
</feature>
<feature type="transmembrane region" description="Helical" evidence="2">
    <location>
        <begin position="29"/>
        <end position="51"/>
    </location>
</feature>
<keyword evidence="2" id="KW-0472">Membrane</keyword>
<keyword evidence="4" id="KW-1185">Reference proteome</keyword>
<comment type="caution">
    <text evidence="3">The sequence shown here is derived from an EMBL/GenBank/DDBJ whole genome shotgun (WGS) entry which is preliminary data.</text>
</comment>
<dbReference type="AlphaFoldDB" id="A0A2M8LXG0"/>
<feature type="region of interest" description="Disordered" evidence="1">
    <location>
        <begin position="1"/>
        <end position="23"/>
    </location>
</feature>
<reference evidence="3 4" key="1">
    <citation type="submission" date="2017-11" db="EMBL/GenBank/DDBJ databases">
        <title>Streptomyces carmine sp. nov., a novel actinomycete isolated from Sophora alopecuroides in Xinjiang, China.</title>
        <authorList>
            <person name="Wang Y."/>
            <person name="Luo X."/>
            <person name="Wan C."/>
            <person name="Zhang L."/>
        </authorList>
    </citation>
    <scope>NUCLEOTIDE SEQUENCE [LARGE SCALE GENOMIC DNA]</scope>
    <source>
        <strain evidence="3 4">TRM SA0054</strain>
    </source>
</reference>
<evidence type="ECO:0000313" key="4">
    <source>
        <dbReference type="Proteomes" id="UP000230407"/>
    </source>
</evidence>
<proteinExistence type="predicted"/>
<protein>
    <submittedName>
        <fullName evidence="3">Uncharacterized protein</fullName>
    </submittedName>
</protein>
<evidence type="ECO:0000256" key="2">
    <source>
        <dbReference type="SAM" id="Phobius"/>
    </source>
</evidence>
<feature type="region of interest" description="Disordered" evidence="1">
    <location>
        <begin position="50"/>
        <end position="71"/>
    </location>
</feature>
<dbReference type="RefSeq" id="WP_100202642.1">
    <property type="nucleotide sequence ID" value="NZ_PGGW01000057.1"/>
</dbReference>
<name>A0A2M8LXG0_9ACTN</name>
<dbReference type="EMBL" id="PGGW01000057">
    <property type="protein sequence ID" value="PJE96658.1"/>
    <property type="molecule type" value="Genomic_DNA"/>
</dbReference>
<evidence type="ECO:0000313" key="3">
    <source>
        <dbReference type="EMBL" id="PJE96658.1"/>
    </source>
</evidence>
<keyword evidence="2" id="KW-1133">Transmembrane helix</keyword>